<feature type="domain" description="ABC transporter" evidence="4">
    <location>
        <begin position="457"/>
        <end position="680"/>
    </location>
</feature>
<dbReference type="SMART" id="SM00382">
    <property type="entry name" value="AAA"/>
    <property type="match status" value="2"/>
</dbReference>
<dbReference type="EMBL" id="AWGJ01000007">
    <property type="protein sequence ID" value="ODN77478.1"/>
    <property type="molecule type" value="Genomic_DNA"/>
</dbReference>
<dbReference type="PROSITE" id="PS00211">
    <property type="entry name" value="ABC_TRANSPORTER_1"/>
    <property type="match status" value="1"/>
</dbReference>
<dbReference type="Pfam" id="PF00005">
    <property type="entry name" value="ABC_tran"/>
    <property type="match status" value="2"/>
</dbReference>
<dbReference type="GO" id="GO:0005524">
    <property type="term" value="F:ATP binding"/>
    <property type="evidence" value="ECO:0007669"/>
    <property type="project" value="UniProtKB-KW"/>
</dbReference>
<dbReference type="STRING" id="1295533.A0A1E3HMB5"/>
<organism evidence="5 6">
    <name type="scientific">Cryptococcus amylolentus CBS 6039</name>
    <dbReference type="NCBI Taxonomy" id="1295533"/>
    <lineage>
        <taxon>Eukaryota</taxon>
        <taxon>Fungi</taxon>
        <taxon>Dikarya</taxon>
        <taxon>Basidiomycota</taxon>
        <taxon>Agaricomycotina</taxon>
        <taxon>Tremellomycetes</taxon>
        <taxon>Tremellales</taxon>
        <taxon>Cryptococcaceae</taxon>
        <taxon>Cryptococcus</taxon>
    </lineage>
</organism>
<feature type="domain" description="ABC transporter" evidence="4">
    <location>
        <begin position="35"/>
        <end position="352"/>
    </location>
</feature>
<dbReference type="GO" id="GO:0016887">
    <property type="term" value="F:ATP hydrolysis activity"/>
    <property type="evidence" value="ECO:0007669"/>
    <property type="project" value="InterPro"/>
</dbReference>
<evidence type="ECO:0000256" key="2">
    <source>
        <dbReference type="ARBA" id="ARBA00022741"/>
    </source>
</evidence>
<dbReference type="OrthoDB" id="2110130at2759"/>
<dbReference type="Gene3D" id="3.40.50.300">
    <property type="entry name" value="P-loop containing nucleotide triphosphate hydrolases"/>
    <property type="match status" value="2"/>
</dbReference>
<dbReference type="PROSITE" id="PS50893">
    <property type="entry name" value="ABC_TRANSPORTER_2"/>
    <property type="match status" value="2"/>
</dbReference>
<dbReference type="GeneID" id="30155961"/>
<dbReference type="AlphaFoldDB" id="A0A1E3HMB5"/>
<proteinExistence type="predicted"/>
<dbReference type="InterPro" id="IPR017871">
    <property type="entry name" value="ABC_transporter-like_CS"/>
</dbReference>
<dbReference type="PANTHER" id="PTHR19211">
    <property type="entry name" value="ATP-BINDING TRANSPORT PROTEIN-RELATED"/>
    <property type="match status" value="1"/>
</dbReference>
<accession>A0A1E3HMB5</accession>
<dbReference type="InterPro" id="IPR027417">
    <property type="entry name" value="P-loop_NTPase"/>
</dbReference>
<dbReference type="PANTHER" id="PTHR19211:SF135">
    <property type="entry name" value="ATPASE, PUTATIVE (AFU_ORTHOLOGUE AFUA_1G16440)-RELATED"/>
    <property type="match status" value="1"/>
</dbReference>
<protein>
    <recommendedName>
        <fullName evidence="4">ABC transporter domain-containing protein</fullName>
    </recommendedName>
</protein>
<dbReference type="Proteomes" id="UP000094065">
    <property type="component" value="Unassembled WGS sequence"/>
</dbReference>
<dbReference type="RefSeq" id="XP_018992714.1">
    <property type="nucleotide sequence ID" value="XM_019138771.1"/>
</dbReference>
<keyword evidence="3" id="KW-0067">ATP-binding</keyword>
<keyword evidence="2" id="KW-0547">Nucleotide-binding</keyword>
<dbReference type="InterPro" id="IPR050611">
    <property type="entry name" value="ABCF"/>
</dbReference>
<comment type="caution">
    <text evidence="5">The sequence shown here is derived from an EMBL/GenBank/DDBJ whole genome shotgun (WGS) entry which is preliminary data.</text>
</comment>
<name>A0A1E3HMB5_9TREE</name>
<sequence length="705" mass="78011">MPSQQVLNKFAHIEARAQQSRFHAATLNSTSALDIDLQDVDLTVGERELVSGARVHLKSEVKYGLVGRNGTGKSTLLVAIAERMIPGIPPSIRIVHVSQLEEADATPVSEHVPVIRHVLDSHLELKSLLDEQTLLERAQDAGHEEESQKLLNQVLLQRAERSLVESQSVALRRSGARGKKAREAEIAAEEALEATKRKFETNTVEPDASLKITSLLSDVQLSLEFIGADTIESRTRGILRGLGFSDEMIDGPFGSLSGGWRSRCRLALALLIPSDVLLLDEPSNFLDLESSIWLQHHLRSLDQTIVIVSHDRSFLDAVSDETMIIRQNKLEYFPGTPTEKEEAERKERLGKVRQQAALDKKKEHIEASIAQGQKSAKKTGDDNRLRMVKSRSKKLNDRWGNETSAKGTRFKLNRDLAGHHFSNRDAIEIQQEEPEVRIKLPEAAGVRGGHVGSLLSLEGVEVGFGKGKGRKVVLEGADLVMGYGETVVLVGRNGQGKSTLAKLILGELQPTRGTVKRHPALKTGYFDQHTVESLPTLDNITSLQIFLDRFKDSATPVTEQSARRILGGFGLGGRLASHTPVKLLSGGQKVRLALALLFHDPPNFLILDEVSTHLDFSTIKALSRELRKWQGGLLLVTHDRYFCNVITGNVFIDSEDESPPIASDDECSSSPPRVYLLRKKGMRLLEGGMDEYESIIERRLLKRGI</sequence>
<keyword evidence="1" id="KW-0677">Repeat</keyword>
<dbReference type="SUPFAM" id="SSF52540">
    <property type="entry name" value="P-loop containing nucleoside triphosphate hydrolases"/>
    <property type="match status" value="2"/>
</dbReference>
<evidence type="ECO:0000256" key="1">
    <source>
        <dbReference type="ARBA" id="ARBA00022737"/>
    </source>
</evidence>
<evidence type="ECO:0000259" key="4">
    <source>
        <dbReference type="PROSITE" id="PS50893"/>
    </source>
</evidence>
<evidence type="ECO:0000313" key="6">
    <source>
        <dbReference type="Proteomes" id="UP000094065"/>
    </source>
</evidence>
<dbReference type="CDD" id="cd03221">
    <property type="entry name" value="ABCF_EF-3"/>
    <property type="match status" value="1"/>
</dbReference>
<gene>
    <name evidence="5" type="ORF">L202_04652</name>
</gene>
<evidence type="ECO:0000313" key="5">
    <source>
        <dbReference type="EMBL" id="ODN77478.1"/>
    </source>
</evidence>
<dbReference type="InterPro" id="IPR003593">
    <property type="entry name" value="AAA+_ATPase"/>
</dbReference>
<reference evidence="5 6" key="1">
    <citation type="submission" date="2016-06" db="EMBL/GenBank/DDBJ databases">
        <title>Evolution of pathogenesis and genome organization in the Tremellales.</title>
        <authorList>
            <person name="Cuomo C."/>
            <person name="Litvintseva A."/>
            <person name="Heitman J."/>
            <person name="Chen Y."/>
            <person name="Sun S."/>
            <person name="Springer D."/>
            <person name="Dromer F."/>
            <person name="Young S."/>
            <person name="Zeng Q."/>
            <person name="Chapman S."/>
            <person name="Gujja S."/>
            <person name="Saif S."/>
            <person name="Birren B."/>
        </authorList>
    </citation>
    <scope>NUCLEOTIDE SEQUENCE [LARGE SCALE GENOMIC DNA]</scope>
    <source>
        <strain evidence="5 6">CBS 6039</strain>
    </source>
</reference>
<evidence type="ECO:0000256" key="3">
    <source>
        <dbReference type="ARBA" id="ARBA00022840"/>
    </source>
</evidence>
<keyword evidence="6" id="KW-1185">Reference proteome</keyword>
<dbReference type="InterPro" id="IPR003439">
    <property type="entry name" value="ABC_transporter-like_ATP-bd"/>
</dbReference>